<dbReference type="CDD" id="cd00063">
    <property type="entry name" value="FN3"/>
    <property type="match status" value="3"/>
</dbReference>
<dbReference type="Gene3D" id="2.60.40.10">
    <property type="entry name" value="Immunoglobulins"/>
    <property type="match status" value="9"/>
</dbReference>
<keyword evidence="2" id="KW-1015">Disulfide bond</keyword>
<dbReference type="InterPro" id="IPR013098">
    <property type="entry name" value="Ig_I-set"/>
</dbReference>
<dbReference type="Proteomes" id="UP000694871">
    <property type="component" value="Unplaced"/>
</dbReference>
<feature type="chain" id="PRO_5046646872" evidence="5">
    <location>
        <begin position="26"/>
        <end position="974"/>
    </location>
</feature>
<keyword evidence="1" id="KW-0677">Repeat</keyword>
<dbReference type="InterPro" id="IPR036179">
    <property type="entry name" value="Ig-like_dom_sf"/>
</dbReference>
<dbReference type="InterPro" id="IPR003598">
    <property type="entry name" value="Ig_sub2"/>
</dbReference>
<evidence type="ECO:0000313" key="8">
    <source>
        <dbReference type="Proteomes" id="UP000694871"/>
    </source>
</evidence>
<evidence type="ECO:0000256" key="3">
    <source>
        <dbReference type="ARBA" id="ARBA00023319"/>
    </source>
</evidence>
<feature type="non-terminal residue" evidence="9">
    <location>
        <position position="974"/>
    </location>
</feature>
<dbReference type="GeneID" id="107111386"/>
<reference evidence="9" key="1">
    <citation type="submission" date="2025-08" db="UniProtKB">
        <authorList>
            <consortium name="RefSeq"/>
        </authorList>
    </citation>
    <scope>IDENTIFICATION</scope>
</reference>
<feature type="domain" description="Ig-like" evidence="6">
    <location>
        <begin position="41"/>
        <end position="183"/>
    </location>
</feature>
<feature type="region of interest" description="Disordered" evidence="4">
    <location>
        <begin position="745"/>
        <end position="774"/>
    </location>
</feature>
<dbReference type="InterPro" id="IPR007110">
    <property type="entry name" value="Ig-like_dom"/>
</dbReference>
<dbReference type="SMART" id="SM00409">
    <property type="entry name" value="IG"/>
    <property type="match status" value="6"/>
</dbReference>
<dbReference type="Pfam" id="PF13927">
    <property type="entry name" value="Ig_3"/>
    <property type="match status" value="2"/>
</dbReference>
<feature type="domain" description="Ig-like" evidence="6">
    <location>
        <begin position="476"/>
        <end position="560"/>
    </location>
</feature>
<evidence type="ECO:0000259" key="6">
    <source>
        <dbReference type="PROSITE" id="PS50835"/>
    </source>
</evidence>
<feature type="domain" description="Fibronectin type-III" evidence="7">
    <location>
        <begin position="666"/>
        <end position="761"/>
    </location>
</feature>
<dbReference type="RefSeq" id="XP_015267838.1">
    <property type="nucleotide sequence ID" value="XM_015412352.1"/>
</dbReference>
<keyword evidence="5" id="KW-0732">Signal</keyword>
<dbReference type="InterPro" id="IPR003961">
    <property type="entry name" value="FN3_dom"/>
</dbReference>
<feature type="domain" description="Fibronectin type-III" evidence="7">
    <location>
        <begin position="863"/>
        <end position="974"/>
    </location>
</feature>
<sequence length="974" mass="109028">MPSRTASWLSLGPLVALLLCGPAVAIQLPKDYDLQNLWKPPEFTEQPDEQIVVLPNDDIVLKCSATGNPPVTAVTIMRFSRFIEPCDILSAYICTGISGTSERTKNPPALFFGEAYRRHVRHRPGISTFDPQKEPGVAQQNGSGTLVITTYNGYAATKYQGIYRCYASNPLGTAMSTESRVVAESPPQWPKESVAPVEVEEGDPAVLPCNSPTSAFSPRIYWLNSKIIHIKQNERVTLGHDGNLYFANVQLSDSHPDYICNSHFVGPRIIIQKEPIELKVKPTNSFLMRKPRLMLPERTPSSHMALQGKTLLLECIPEGLPTPTVEWVYKDGLMPLNRAVIENFNRTLRIENVTEEDDGEYQCIARNSGGTMQHTYHVTVEAAPYWSKKPQSHIYGPGENVRLPCEAYGKPRPEVEWRINGIPLKNLPPDPRRLQQRGALILSQVEPNDTAVIQCHAHNKHGSLLANAYIYVVRLPAQILTPDDMSYSVVENQTALLHCKTFGAPGPTVKWFTEDMYPALENNRTFEFTNGTLKLEGVQREDAGSYRCLAKNDQNEVDITAQLIVKRATKILVGPANAKTLKGSSVTFRCEAWFDESIPKHGVQWQREGRDVEESDDTDKYFISNTTLTITDLDYSDEGVYSCVAWTSLDSVKKSARLLVAGLPGPVFDLELSEQQERQVKLTWTPGDDHNSPILQYYVLFEESIFDPGQWHTLTHVPGNQQWAKLHLSPYGKYRFRVQAANAYGRGNQSDSSDLYETSPAAPDLNPSGVKGEGNETSNMIITWKPLPPMEWNAPEVKYHVQWRPLNEPNWNKAEVAGPPVVVTDTETFSPYLIKVQALNQFGGGPEPEVVKGYSGEARPEATPENVGVEELNSTALKLSWSLPNVEKIWGHLKGFKVYYTWLKPEGEHRCPQPPPHGHHHQDKRDPLLVEGNVSQVVLGVFRPWTRYRIEMTVLNGKGEGPKSEATELTMLEG</sequence>
<feature type="compositionally biased region" description="Polar residues" evidence="4">
    <location>
        <begin position="747"/>
        <end position="756"/>
    </location>
</feature>
<dbReference type="PROSITE" id="PS50853">
    <property type="entry name" value="FN3"/>
    <property type="match status" value="3"/>
</dbReference>
<dbReference type="InterPro" id="IPR003599">
    <property type="entry name" value="Ig_sub"/>
</dbReference>
<organism evidence="8 9">
    <name type="scientific">Gekko japonicus</name>
    <name type="common">Schlegel's Japanese gecko</name>
    <dbReference type="NCBI Taxonomy" id="146911"/>
    <lineage>
        <taxon>Eukaryota</taxon>
        <taxon>Metazoa</taxon>
        <taxon>Chordata</taxon>
        <taxon>Craniata</taxon>
        <taxon>Vertebrata</taxon>
        <taxon>Euteleostomi</taxon>
        <taxon>Lepidosauria</taxon>
        <taxon>Squamata</taxon>
        <taxon>Bifurcata</taxon>
        <taxon>Gekkota</taxon>
        <taxon>Gekkonidae</taxon>
        <taxon>Gekkoninae</taxon>
        <taxon>Gekko</taxon>
    </lineage>
</organism>
<evidence type="ECO:0000256" key="2">
    <source>
        <dbReference type="ARBA" id="ARBA00023157"/>
    </source>
</evidence>
<feature type="domain" description="Ig-like" evidence="6">
    <location>
        <begin position="569"/>
        <end position="659"/>
    </location>
</feature>
<feature type="domain" description="Fibronectin type-III" evidence="7">
    <location>
        <begin position="766"/>
        <end position="858"/>
    </location>
</feature>
<gene>
    <name evidence="9" type="primary">LOC107111386</name>
</gene>
<evidence type="ECO:0000256" key="4">
    <source>
        <dbReference type="SAM" id="MobiDB-lite"/>
    </source>
</evidence>
<dbReference type="Pfam" id="PF07679">
    <property type="entry name" value="I-set"/>
    <property type="match status" value="2"/>
</dbReference>
<keyword evidence="8" id="KW-1185">Reference proteome</keyword>
<proteinExistence type="predicted"/>
<feature type="domain" description="Ig-like" evidence="6">
    <location>
        <begin position="291"/>
        <end position="379"/>
    </location>
</feature>
<dbReference type="SMART" id="SM00060">
    <property type="entry name" value="FN3"/>
    <property type="match status" value="3"/>
</dbReference>
<evidence type="ECO:0000313" key="9">
    <source>
        <dbReference type="RefSeq" id="XP_015267838.1"/>
    </source>
</evidence>
<dbReference type="SMART" id="SM00408">
    <property type="entry name" value="IGc2"/>
    <property type="match status" value="4"/>
</dbReference>
<dbReference type="InterPro" id="IPR013783">
    <property type="entry name" value="Ig-like_fold"/>
</dbReference>
<dbReference type="SUPFAM" id="SSF49265">
    <property type="entry name" value="Fibronectin type III"/>
    <property type="match status" value="2"/>
</dbReference>
<dbReference type="PROSITE" id="PS50835">
    <property type="entry name" value="IG_LIKE"/>
    <property type="match status" value="6"/>
</dbReference>
<dbReference type="InterPro" id="IPR036116">
    <property type="entry name" value="FN3_sf"/>
</dbReference>
<dbReference type="PANTHER" id="PTHR44170">
    <property type="entry name" value="PROTEIN SIDEKICK"/>
    <property type="match status" value="1"/>
</dbReference>
<accession>A0ABM1K2A1</accession>
<name>A0ABM1K2A1_GEKJA</name>
<feature type="domain" description="Ig-like" evidence="6">
    <location>
        <begin position="384"/>
        <end position="471"/>
    </location>
</feature>
<feature type="domain" description="Ig-like" evidence="6">
    <location>
        <begin position="190"/>
        <end position="260"/>
    </location>
</feature>
<dbReference type="SUPFAM" id="SSF48726">
    <property type="entry name" value="Immunoglobulin"/>
    <property type="match status" value="6"/>
</dbReference>
<keyword evidence="3" id="KW-0393">Immunoglobulin domain</keyword>
<evidence type="ECO:0000256" key="5">
    <source>
        <dbReference type="SAM" id="SignalP"/>
    </source>
</evidence>
<protein>
    <submittedName>
        <fullName evidence="9">Neural cell adhesion molecule L1-like</fullName>
    </submittedName>
</protein>
<dbReference type="PANTHER" id="PTHR44170:SF44">
    <property type="entry name" value="L1 CELL ADHESION MOLECULE"/>
    <property type="match status" value="1"/>
</dbReference>
<feature type="signal peptide" evidence="5">
    <location>
        <begin position="1"/>
        <end position="25"/>
    </location>
</feature>
<evidence type="ECO:0000256" key="1">
    <source>
        <dbReference type="ARBA" id="ARBA00022737"/>
    </source>
</evidence>
<evidence type="ECO:0000259" key="7">
    <source>
        <dbReference type="PROSITE" id="PS50853"/>
    </source>
</evidence>
<dbReference type="Pfam" id="PF00041">
    <property type="entry name" value="fn3"/>
    <property type="match status" value="3"/>
</dbReference>